<evidence type="ECO:0000256" key="1">
    <source>
        <dbReference type="SAM" id="MobiDB-lite"/>
    </source>
</evidence>
<keyword evidence="4" id="KW-1185">Reference proteome</keyword>
<evidence type="ECO:0000313" key="4">
    <source>
        <dbReference type="Proteomes" id="UP000233440"/>
    </source>
</evidence>
<protein>
    <recommendedName>
        <fullName evidence="2">Flagellar hook-length control protein-like C-terminal domain-containing protein</fullName>
    </recommendedName>
</protein>
<feature type="compositionally biased region" description="Low complexity" evidence="1">
    <location>
        <begin position="404"/>
        <end position="416"/>
    </location>
</feature>
<feature type="compositionally biased region" description="Polar residues" evidence="1">
    <location>
        <begin position="394"/>
        <end position="403"/>
    </location>
</feature>
<feature type="domain" description="Flagellar hook-length control protein-like C-terminal" evidence="2">
    <location>
        <begin position="321"/>
        <end position="394"/>
    </location>
</feature>
<dbReference type="EMBL" id="PIQO01000001">
    <property type="protein sequence ID" value="PKR87061.1"/>
    <property type="molecule type" value="Genomic_DNA"/>
</dbReference>
<evidence type="ECO:0000313" key="3">
    <source>
        <dbReference type="EMBL" id="PKR87061.1"/>
    </source>
</evidence>
<feature type="region of interest" description="Disordered" evidence="1">
    <location>
        <begin position="394"/>
        <end position="427"/>
    </location>
</feature>
<reference evidence="3 4" key="1">
    <citation type="submission" date="2017-11" db="EMBL/GenBank/DDBJ databases">
        <title>Bacillus camelliae sp. nov., isolated from pu'er tea.</title>
        <authorList>
            <person name="Niu L."/>
        </authorList>
    </citation>
    <scope>NUCLEOTIDE SEQUENCE [LARGE SCALE GENOMIC DNA]</scope>
    <source>
        <strain evidence="3 4">7578-1</strain>
    </source>
</reference>
<dbReference type="Gene3D" id="3.30.750.140">
    <property type="match status" value="1"/>
</dbReference>
<dbReference type="InterPro" id="IPR038610">
    <property type="entry name" value="FliK-like_C_sf"/>
</dbReference>
<sequence length="439" mass="48446">MNVAMLPIGSISPAANTGKVVVKNGDLKNVFSNLMHVQGKEANQGNDTVPENVANVLKEILQILKQGINNSKGLGFTNHPTITDDQISNLLEMNKDDWKSQMNDLLESLQSLFANSSPLVFQLKEIRKSLDDGSLLKGMSELVAVFSTLPPETIGQLTENQLQTFAKNVKATEQLAKTVDLTMGDIKQLTQLNHGLQNIMAKMELLLKSNKQSTQNAILQTAFSSLMKSGQSLAPTTKEQKITESQISIDNNNVGFQASLDNKTDEFNQTSLMSNLMNPMSKTEQFILHLGKGNETSGSYSEFVKEFTNILAKSQLTTGLDGTNKLFIKLYPEHLGSIRIELLQDKGSITARMFASSGTAKDLLDSGINQLKDAFTMQNIQVDKIDVLYGETQSQKFGQQDPRQQSSNQNNEAPNQENEEENDSTFSSFLSENLLEKII</sequence>
<dbReference type="CDD" id="cd17470">
    <property type="entry name" value="T3SS_Flik_C"/>
    <property type="match status" value="1"/>
</dbReference>
<name>A0A2N3LR26_9BACI</name>
<gene>
    <name evidence="3" type="ORF">CWO92_03115</name>
</gene>
<accession>A0A2N3LR26</accession>
<organism evidence="3 4">
    <name type="scientific">Heyndrickxia camelliae</name>
    <dbReference type="NCBI Taxonomy" id="1707093"/>
    <lineage>
        <taxon>Bacteria</taxon>
        <taxon>Bacillati</taxon>
        <taxon>Bacillota</taxon>
        <taxon>Bacilli</taxon>
        <taxon>Bacillales</taxon>
        <taxon>Bacillaceae</taxon>
        <taxon>Heyndrickxia</taxon>
    </lineage>
</organism>
<comment type="caution">
    <text evidence="3">The sequence shown here is derived from an EMBL/GenBank/DDBJ whole genome shotgun (WGS) entry which is preliminary data.</text>
</comment>
<dbReference type="AlphaFoldDB" id="A0A2N3LR26"/>
<proteinExistence type="predicted"/>
<dbReference type="Pfam" id="PF02120">
    <property type="entry name" value="Flg_hook"/>
    <property type="match status" value="1"/>
</dbReference>
<dbReference type="InterPro" id="IPR021136">
    <property type="entry name" value="Flagellar_hook_control-like_C"/>
</dbReference>
<evidence type="ECO:0000259" key="2">
    <source>
        <dbReference type="Pfam" id="PF02120"/>
    </source>
</evidence>
<dbReference type="RefSeq" id="WP_101352708.1">
    <property type="nucleotide sequence ID" value="NZ_PIQO01000001.1"/>
</dbReference>
<dbReference type="OrthoDB" id="2112988at2"/>
<dbReference type="Proteomes" id="UP000233440">
    <property type="component" value="Unassembled WGS sequence"/>
</dbReference>